<proteinExistence type="predicted"/>
<sequence>MSTGKKISTFIIFSIVLIIYFFGYNYDYKSSYIISVGFFLLLLFSYVGLTLSTYERIAGENPGSFFFNPWKKIRYIVLSSLLTITLVILIFSTIFISLELSKNRKNKFLNSSETKNIEGLISKTDSIPQRYGKRPVAYLNYKINDNDYDFELSNPDGKYKVKQKVKLKYSLEHPDMFEILE</sequence>
<dbReference type="EMBL" id="JACYFS010000001">
    <property type="protein sequence ID" value="MBD8081328.1"/>
    <property type="molecule type" value="Genomic_DNA"/>
</dbReference>
<accession>A0ABR8Z8X1</accession>
<dbReference type="Proteomes" id="UP000637299">
    <property type="component" value="Unassembled WGS sequence"/>
</dbReference>
<protein>
    <submittedName>
        <fullName evidence="2">Uncharacterized protein</fullName>
    </submittedName>
</protein>
<evidence type="ECO:0000313" key="2">
    <source>
        <dbReference type="EMBL" id="MBD8081328.1"/>
    </source>
</evidence>
<evidence type="ECO:0000313" key="3">
    <source>
        <dbReference type="Proteomes" id="UP000637299"/>
    </source>
</evidence>
<reference evidence="2 3" key="1">
    <citation type="submission" date="2020-09" db="EMBL/GenBank/DDBJ databases">
        <title>Genome seq and assembly of Chryseobacterium sp.</title>
        <authorList>
            <person name="Chhetri G."/>
        </authorList>
    </citation>
    <scope>NUCLEOTIDE SEQUENCE [LARGE SCALE GENOMIC DNA]</scope>
    <source>
        <strain evidence="2 3">GCR10</strain>
    </source>
</reference>
<comment type="caution">
    <text evidence="2">The sequence shown here is derived from an EMBL/GenBank/DDBJ whole genome shotgun (WGS) entry which is preliminary data.</text>
</comment>
<keyword evidence="3" id="KW-1185">Reference proteome</keyword>
<evidence type="ECO:0000256" key="1">
    <source>
        <dbReference type="SAM" id="Phobius"/>
    </source>
</evidence>
<keyword evidence="1" id="KW-1133">Transmembrane helix</keyword>
<dbReference type="RefSeq" id="WP_191735121.1">
    <property type="nucleotide sequence ID" value="NZ_JACYFS010000001.1"/>
</dbReference>
<feature type="transmembrane region" description="Helical" evidence="1">
    <location>
        <begin position="75"/>
        <end position="98"/>
    </location>
</feature>
<keyword evidence="1" id="KW-0472">Membrane</keyword>
<feature type="transmembrane region" description="Helical" evidence="1">
    <location>
        <begin position="7"/>
        <end position="26"/>
    </location>
</feature>
<keyword evidence="1" id="KW-0812">Transmembrane</keyword>
<gene>
    <name evidence="2" type="ORF">IC610_02700</name>
</gene>
<organism evidence="2 3">
    <name type="scientific">Chryseobacterium caseinilyticum</name>
    <dbReference type="NCBI Taxonomy" id="2771428"/>
    <lineage>
        <taxon>Bacteria</taxon>
        <taxon>Pseudomonadati</taxon>
        <taxon>Bacteroidota</taxon>
        <taxon>Flavobacteriia</taxon>
        <taxon>Flavobacteriales</taxon>
        <taxon>Weeksellaceae</taxon>
        <taxon>Chryseobacterium group</taxon>
        <taxon>Chryseobacterium</taxon>
    </lineage>
</organism>
<name>A0ABR8Z8X1_9FLAO</name>
<feature type="transmembrane region" description="Helical" evidence="1">
    <location>
        <begin position="32"/>
        <end position="54"/>
    </location>
</feature>